<feature type="domain" description="Superoxide dismutase copper/zinc binding" evidence="1">
    <location>
        <begin position="77"/>
        <end position="227"/>
    </location>
</feature>
<keyword evidence="3" id="KW-1185">Reference proteome</keyword>
<protein>
    <recommendedName>
        <fullName evidence="1">Superoxide dismutase copper/zinc binding domain-containing protein</fullName>
    </recommendedName>
</protein>
<reference evidence="2" key="1">
    <citation type="submission" date="2013-04" db="EMBL/GenBank/DDBJ databases">
        <authorList>
            <person name="Qu J."/>
            <person name="Murali S.C."/>
            <person name="Bandaranaike D."/>
            <person name="Bellair M."/>
            <person name="Blankenburg K."/>
            <person name="Chao H."/>
            <person name="Dinh H."/>
            <person name="Doddapaneni H."/>
            <person name="Downs B."/>
            <person name="Dugan-Rocha S."/>
            <person name="Elkadiri S."/>
            <person name="Gnanaolivu R.D."/>
            <person name="Hernandez B."/>
            <person name="Javaid M."/>
            <person name="Jayaseelan J.C."/>
            <person name="Lee S."/>
            <person name="Li M."/>
            <person name="Ming W."/>
            <person name="Munidasa M."/>
            <person name="Muniz J."/>
            <person name="Nguyen L."/>
            <person name="Ongeri F."/>
            <person name="Osuji N."/>
            <person name="Pu L.-L."/>
            <person name="Puazo M."/>
            <person name="Qu C."/>
            <person name="Quiroz J."/>
            <person name="Raj R."/>
            <person name="Weissenberger G."/>
            <person name="Xin Y."/>
            <person name="Zou X."/>
            <person name="Han Y."/>
            <person name="Richards S."/>
            <person name="Worley K."/>
            <person name="Muzny D."/>
            <person name="Gibbs R."/>
        </authorList>
    </citation>
    <scope>NUCLEOTIDE SEQUENCE</scope>
    <source>
        <strain evidence="2">Sampled in the wild</strain>
    </source>
</reference>
<reference evidence="2" key="2">
    <citation type="submission" date="2017-10" db="EMBL/GenBank/DDBJ databases">
        <title>Ladona fulva Genome sequencing and assembly.</title>
        <authorList>
            <person name="Murali S."/>
            <person name="Richards S."/>
            <person name="Bandaranaike D."/>
            <person name="Bellair M."/>
            <person name="Blankenburg K."/>
            <person name="Chao H."/>
            <person name="Dinh H."/>
            <person name="Doddapaneni H."/>
            <person name="Dugan-Rocha S."/>
            <person name="Elkadiri S."/>
            <person name="Gnanaolivu R."/>
            <person name="Hernandez B."/>
            <person name="Skinner E."/>
            <person name="Javaid M."/>
            <person name="Lee S."/>
            <person name="Li M."/>
            <person name="Ming W."/>
            <person name="Munidasa M."/>
            <person name="Muniz J."/>
            <person name="Nguyen L."/>
            <person name="Hughes D."/>
            <person name="Osuji N."/>
            <person name="Pu L.-L."/>
            <person name="Puazo M."/>
            <person name="Qu C."/>
            <person name="Quiroz J."/>
            <person name="Raj R."/>
            <person name="Weissenberger G."/>
            <person name="Xin Y."/>
            <person name="Zou X."/>
            <person name="Han Y."/>
            <person name="Worley K."/>
            <person name="Muzny D."/>
            <person name="Gibbs R."/>
        </authorList>
    </citation>
    <scope>NUCLEOTIDE SEQUENCE</scope>
    <source>
        <strain evidence="2">Sampled in the wild</strain>
    </source>
</reference>
<dbReference type="Proteomes" id="UP000792457">
    <property type="component" value="Unassembled WGS sequence"/>
</dbReference>
<sequence>MVVHTYTQQMVLMPLPMMGYMYEAPMKPFELPAPAPTEETSESPPLGIFPSPFAPIFGPRTAICVLRTDMDQEGDISGGVFVTQELEGGPIILSGTVQGLKPGNHGFHLHRDPISANDCNTAGPHFNPFNVSRRHPRFLARRVNTHGGPNDKNRHGGDFGNIEANELGVAFVSIQIPGDMISVESGGEMGIIGRSIVIHENEDDLGKGGTPESLKTGGAGKRQACCLLMNLPTQPTK</sequence>
<evidence type="ECO:0000259" key="1">
    <source>
        <dbReference type="Pfam" id="PF00080"/>
    </source>
</evidence>
<dbReference type="Gene3D" id="2.60.40.200">
    <property type="entry name" value="Superoxide dismutase, copper/zinc binding domain"/>
    <property type="match status" value="1"/>
</dbReference>
<dbReference type="GO" id="GO:0006801">
    <property type="term" value="P:superoxide metabolic process"/>
    <property type="evidence" value="ECO:0007669"/>
    <property type="project" value="InterPro"/>
</dbReference>
<dbReference type="PANTHER" id="PTHR10003">
    <property type="entry name" value="SUPEROXIDE DISMUTASE CU-ZN -RELATED"/>
    <property type="match status" value="1"/>
</dbReference>
<dbReference type="Pfam" id="PF00080">
    <property type="entry name" value="Sod_Cu"/>
    <property type="match status" value="1"/>
</dbReference>
<name>A0A8K0KB51_LADFU</name>
<dbReference type="EMBL" id="KZ308536">
    <property type="protein sequence ID" value="KAG8231143.1"/>
    <property type="molecule type" value="Genomic_DNA"/>
</dbReference>
<dbReference type="InterPro" id="IPR024134">
    <property type="entry name" value="SOD_Cu/Zn_/chaperone"/>
</dbReference>
<dbReference type="GO" id="GO:0005507">
    <property type="term" value="F:copper ion binding"/>
    <property type="evidence" value="ECO:0007669"/>
    <property type="project" value="InterPro"/>
</dbReference>
<dbReference type="CDD" id="cd00305">
    <property type="entry name" value="Cu-Zn_Superoxide_Dismutase"/>
    <property type="match status" value="1"/>
</dbReference>
<gene>
    <name evidence="2" type="ORF">J437_LFUL011210</name>
</gene>
<evidence type="ECO:0000313" key="3">
    <source>
        <dbReference type="Proteomes" id="UP000792457"/>
    </source>
</evidence>
<dbReference type="OrthoDB" id="2015551at2759"/>
<dbReference type="AlphaFoldDB" id="A0A8K0KB51"/>
<dbReference type="InterPro" id="IPR001424">
    <property type="entry name" value="SOD_Cu_Zn_dom"/>
</dbReference>
<dbReference type="InterPro" id="IPR036423">
    <property type="entry name" value="SOD-like_Cu/Zn_dom_sf"/>
</dbReference>
<proteinExistence type="predicted"/>
<organism evidence="2 3">
    <name type="scientific">Ladona fulva</name>
    <name type="common">Scarce chaser dragonfly</name>
    <name type="synonym">Libellula fulva</name>
    <dbReference type="NCBI Taxonomy" id="123851"/>
    <lineage>
        <taxon>Eukaryota</taxon>
        <taxon>Metazoa</taxon>
        <taxon>Ecdysozoa</taxon>
        <taxon>Arthropoda</taxon>
        <taxon>Hexapoda</taxon>
        <taxon>Insecta</taxon>
        <taxon>Pterygota</taxon>
        <taxon>Palaeoptera</taxon>
        <taxon>Odonata</taxon>
        <taxon>Epiprocta</taxon>
        <taxon>Anisoptera</taxon>
        <taxon>Libelluloidea</taxon>
        <taxon>Libellulidae</taxon>
        <taxon>Ladona</taxon>
    </lineage>
</organism>
<comment type="caution">
    <text evidence="2">The sequence shown here is derived from an EMBL/GenBank/DDBJ whole genome shotgun (WGS) entry which is preliminary data.</text>
</comment>
<evidence type="ECO:0000313" key="2">
    <source>
        <dbReference type="EMBL" id="KAG8231143.1"/>
    </source>
</evidence>
<accession>A0A8K0KB51</accession>
<dbReference type="SUPFAM" id="SSF49329">
    <property type="entry name" value="Cu,Zn superoxide dismutase-like"/>
    <property type="match status" value="1"/>
</dbReference>